<sequence>MSHNLLHKPRETLSSSQVSLFVSSEYSLSRLLAAPEESAEDLEAAVEKINHVLVGLFWSTTPLYLHLHAVHTIICARGLTNVRTNMTAEAINVMGECKGNFGNSVSMIVHIL</sequence>
<gene>
    <name evidence="1" type="ORF">C5167_033560</name>
</gene>
<name>A0A4Y7K9V3_PAPSO</name>
<dbReference type="AlphaFoldDB" id="A0A4Y7K9V3"/>
<organism evidence="1 2">
    <name type="scientific">Papaver somniferum</name>
    <name type="common">Opium poppy</name>
    <dbReference type="NCBI Taxonomy" id="3469"/>
    <lineage>
        <taxon>Eukaryota</taxon>
        <taxon>Viridiplantae</taxon>
        <taxon>Streptophyta</taxon>
        <taxon>Embryophyta</taxon>
        <taxon>Tracheophyta</taxon>
        <taxon>Spermatophyta</taxon>
        <taxon>Magnoliopsida</taxon>
        <taxon>Ranunculales</taxon>
        <taxon>Papaveraceae</taxon>
        <taxon>Papaveroideae</taxon>
        <taxon>Papaver</taxon>
    </lineage>
</organism>
<proteinExistence type="predicted"/>
<keyword evidence="2" id="KW-1185">Reference proteome</keyword>
<protein>
    <submittedName>
        <fullName evidence="1">Uncharacterized protein</fullName>
    </submittedName>
</protein>
<evidence type="ECO:0000313" key="2">
    <source>
        <dbReference type="Proteomes" id="UP000316621"/>
    </source>
</evidence>
<dbReference type="EMBL" id="CM010721">
    <property type="protein sequence ID" value="RZC70154.1"/>
    <property type="molecule type" value="Genomic_DNA"/>
</dbReference>
<evidence type="ECO:0000313" key="1">
    <source>
        <dbReference type="EMBL" id="RZC70154.1"/>
    </source>
</evidence>
<accession>A0A4Y7K9V3</accession>
<dbReference type="Proteomes" id="UP000316621">
    <property type="component" value="Chromosome 7"/>
</dbReference>
<reference evidence="1 2" key="1">
    <citation type="journal article" date="2018" name="Science">
        <title>The opium poppy genome and morphinan production.</title>
        <authorList>
            <person name="Guo L."/>
            <person name="Winzer T."/>
            <person name="Yang X."/>
            <person name="Li Y."/>
            <person name="Ning Z."/>
            <person name="He Z."/>
            <person name="Teodor R."/>
            <person name="Lu Y."/>
            <person name="Bowser T.A."/>
            <person name="Graham I.A."/>
            <person name="Ye K."/>
        </authorList>
    </citation>
    <scope>NUCLEOTIDE SEQUENCE [LARGE SCALE GENOMIC DNA]</scope>
    <source>
        <strain evidence="2">cv. HN1</strain>
        <tissue evidence="1">Leaves</tissue>
    </source>
</reference>
<dbReference type="Gramene" id="RZC70154">
    <property type="protein sequence ID" value="RZC70154"/>
    <property type="gene ID" value="C5167_033560"/>
</dbReference>